<comment type="subcellular location">
    <subcellularLocation>
        <location evidence="1">Cell membrane</location>
        <topology evidence="1">Multi-pass membrane protein</topology>
    </subcellularLocation>
</comment>
<feature type="transmembrane region" description="Helical" evidence="9">
    <location>
        <begin position="86"/>
        <end position="103"/>
    </location>
</feature>
<evidence type="ECO:0000256" key="3">
    <source>
        <dbReference type="ARBA" id="ARBA00022448"/>
    </source>
</evidence>
<dbReference type="RefSeq" id="WP_249700391.1">
    <property type="nucleotide sequence ID" value="NZ_JAMFLX010000019.1"/>
</dbReference>
<feature type="transmembrane region" description="Helical" evidence="9">
    <location>
        <begin position="275"/>
        <end position="295"/>
    </location>
</feature>
<keyword evidence="6" id="KW-0769">Symport</keyword>
<dbReference type="InterPro" id="IPR011701">
    <property type="entry name" value="MFS"/>
</dbReference>
<evidence type="ECO:0000256" key="9">
    <source>
        <dbReference type="SAM" id="Phobius"/>
    </source>
</evidence>
<keyword evidence="3" id="KW-0813">Transport</keyword>
<organism evidence="11 12">
    <name type="scientific">Parendozoicomonas callyspongiae</name>
    <dbReference type="NCBI Taxonomy" id="2942213"/>
    <lineage>
        <taxon>Bacteria</taxon>
        <taxon>Pseudomonadati</taxon>
        <taxon>Pseudomonadota</taxon>
        <taxon>Gammaproteobacteria</taxon>
        <taxon>Oceanospirillales</taxon>
        <taxon>Endozoicomonadaceae</taxon>
        <taxon>Parendozoicomonas</taxon>
    </lineage>
</organism>
<feature type="transmembrane region" description="Helical" evidence="9">
    <location>
        <begin position="239"/>
        <end position="263"/>
    </location>
</feature>
<gene>
    <name evidence="11" type="ORF">M3P05_14080</name>
</gene>
<sequence length="426" mass="46334">MSSSVTIKQQHKLLFITAAGGALEFYDFTLFMLFASHIRSAFFPEAGLVTGLSGVMLLFFAGYLARPLGGLVFSYFGDRFGRRNQFLITLSLMSCSTLAIGLIPDYGSIGPAAVIMVMISRILQGASVGGEIPGSVVYLAEWLPYRCRGRYISIIITAITSGNLAGSLTGYILTLSLSESQISEWGWRLPFILGFALGMVLLLARRQMQETPPFLDLVQANGVLQNPFLTLMKQQPFRVVQGICLASVPACMVSFFLYAPVWLGQHLKWSAASSFSLSTLAFLTICSQVPFYGWLSDQIGRKRLNMTGALLLLPGLWLFSQIISSEAAPYTSLILLLITTIPLSMVLASYETIIVELYPTTTRFTGLGLSHNIGFTIFGGLFPLTAEYLIEGGCIMAPLILAGGCAILNSLAAYQLPFNMKPVAQP</sequence>
<accession>A0ABT0PIH8</accession>
<comment type="similarity">
    <text evidence="2">Belongs to the major facilitator superfamily. Metabolite:H+ Symporter (MHS) family (TC 2.A.1.6) family.</text>
</comment>
<keyword evidence="7 9" id="KW-1133">Transmembrane helix</keyword>
<feature type="transmembrane region" description="Helical" evidence="9">
    <location>
        <begin position="330"/>
        <end position="350"/>
    </location>
</feature>
<feature type="domain" description="Major facilitator superfamily (MFS) profile" evidence="10">
    <location>
        <begin position="13"/>
        <end position="421"/>
    </location>
</feature>
<evidence type="ECO:0000256" key="5">
    <source>
        <dbReference type="ARBA" id="ARBA00022692"/>
    </source>
</evidence>
<keyword evidence="4" id="KW-1003">Cell membrane</keyword>
<proteinExistence type="inferred from homology"/>
<dbReference type="PROSITE" id="PS50850">
    <property type="entry name" value="MFS"/>
    <property type="match status" value="1"/>
</dbReference>
<dbReference type="PANTHER" id="PTHR43528:SF7">
    <property type="entry name" value="MFS TRANSPORTER"/>
    <property type="match status" value="1"/>
</dbReference>
<evidence type="ECO:0000256" key="1">
    <source>
        <dbReference type="ARBA" id="ARBA00004651"/>
    </source>
</evidence>
<protein>
    <submittedName>
        <fullName evidence="11">MFS transporter</fullName>
    </submittedName>
</protein>
<keyword evidence="12" id="KW-1185">Reference proteome</keyword>
<name>A0ABT0PIH8_9GAMM</name>
<reference evidence="11 12" key="1">
    <citation type="submission" date="2022-05" db="EMBL/GenBank/DDBJ databases">
        <authorList>
            <person name="Park J.-S."/>
        </authorList>
    </citation>
    <scope>NUCLEOTIDE SEQUENCE [LARGE SCALE GENOMIC DNA]</scope>
    <source>
        <strain evidence="11 12">2012CJ34-2</strain>
    </source>
</reference>
<dbReference type="PANTHER" id="PTHR43528">
    <property type="entry name" value="ALPHA-KETOGLUTARATE PERMEASE"/>
    <property type="match status" value="1"/>
</dbReference>
<dbReference type="InterPro" id="IPR036259">
    <property type="entry name" value="MFS_trans_sf"/>
</dbReference>
<dbReference type="Gene3D" id="1.20.1250.20">
    <property type="entry name" value="MFS general substrate transporter like domains"/>
    <property type="match status" value="2"/>
</dbReference>
<feature type="transmembrane region" description="Helical" evidence="9">
    <location>
        <begin position="109"/>
        <end position="130"/>
    </location>
</feature>
<dbReference type="InterPro" id="IPR005829">
    <property type="entry name" value="Sugar_transporter_CS"/>
</dbReference>
<evidence type="ECO:0000256" key="7">
    <source>
        <dbReference type="ARBA" id="ARBA00022989"/>
    </source>
</evidence>
<evidence type="ECO:0000256" key="6">
    <source>
        <dbReference type="ARBA" id="ARBA00022847"/>
    </source>
</evidence>
<dbReference type="Pfam" id="PF07690">
    <property type="entry name" value="MFS_1"/>
    <property type="match status" value="1"/>
</dbReference>
<keyword evidence="5 9" id="KW-0812">Transmembrane</keyword>
<comment type="caution">
    <text evidence="11">The sequence shown here is derived from an EMBL/GenBank/DDBJ whole genome shotgun (WGS) entry which is preliminary data.</text>
</comment>
<keyword evidence="8 9" id="KW-0472">Membrane</keyword>
<feature type="transmembrane region" description="Helical" evidence="9">
    <location>
        <begin position="307"/>
        <end position="324"/>
    </location>
</feature>
<dbReference type="EMBL" id="JAMFLX010000019">
    <property type="protein sequence ID" value="MCL6271056.1"/>
    <property type="molecule type" value="Genomic_DNA"/>
</dbReference>
<evidence type="ECO:0000256" key="8">
    <source>
        <dbReference type="ARBA" id="ARBA00023136"/>
    </source>
</evidence>
<feature type="transmembrane region" description="Helical" evidence="9">
    <location>
        <begin position="151"/>
        <end position="173"/>
    </location>
</feature>
<dbReference type="PROSITE" id="PS00217">
    <property type="entry name" value="SUGAR_TRANSPORT_2"/>
    <property type="match status" value="1"/>
</dbReference>
<feature type="transmembrane region" description="Helical" evidence="9">
    <location>
        <begin position="362"/>
        <end position="382"/>
    </location>
</feature>
<dbReference type="SUPFAM" id="SSF103473">
    <property type="entry name" value="MFS general substrate transporter"/>
    <property type="match status" value="1"/>
</dbReference>
<evidence type="ECO:0000256" key="4">
    <source>
        <dbReference type="ARBA" id="ARBA00022475"/>
    </source>
</evidence>
<evidence type="ECO:0000259" key="10">
    <source>
        <dbReference type="PROSITE" id="PS50850"/>
    </source>
</evidence>
<dbReference type="InterPro" id="IPR051084">
    <property type="entry name" value="H+-coupled_symporters"/>
</dbReference>
<dbReference type="Proteomes" id="UP001203338">
    <property type="component" value="Unassembled WGS sequence"/>
</dbReference>
<dbReference type="InterPro" id="IPR020846">
    <property type="entry name" value="MFS_dom"/>
</dbReference>
<evidence type="ECO:0000256" key="2">
    <source>
        <dbReference type="ARBA" id="ARBA00008240"/>
    </source>
</evidence>
<evidence type="ECO:0000313" key="12">
    <source>
        <dbReference type="Proteomes" id="UP001203338"/>
    </source>
</evidence>
<evidence type="ECO:0000313" key="11">
    <source>
        <dbReference type="EMBL" id="MCL6271056.1"/>
    </source>
</evidence>
<feature type="transmembrane region" description="Helical" evidence="9">
    <location>
        <begin position="12"/>
        <end position="34"/>
    </location>
</feature>
<feature type="transmembrane region" description="Helical" evidence="9">
    <location>
        <begin position="388"/>
        <end position="411"/>
    </location>
</feature>
<feature type="transmembrane region" description="Helical" evidence="9">
    <location>
        <begin position="185"/>
        <end position="204"/>
    </location>
</feature>